<sequence>MKIRCPRCAKEVSYAGNPYRPFCSHRCKTADLASWADERYRIPEDKTTEAATINQEEA</sequence>
<dbReference type="EMBL" id="LNQR01000091">
    <property type="protein sequence ID" value="KWT82068.1"/>
    <property type="molecule type" value="Genomic_DNA"/>
</dbReference>
<proteinExistence type="inferred from homology"/>
<keyword evidence="2" id="KW-0862">Zinc</keyword>
<dbReference type="InterPro" id="IPR013088">
    <property type="entry name" value="Znf_NHR/GATA"/>
</dbReference>
<evidence type="ECO:0000313" key="4">
    <source>
        <dbReference type="Proteomes" id="UP000060487"/>
    </source>
</evidence>
<accession>A0ABR5SE93</accession>
<dbReference type="Pfam" id="PF03884">
    <property type="entry name" value="YacG"/>
    <property type="match status" value="1"/>
</dbReference>
<reference evidence="3 4" key="1">
    <citation type="submission" date="2015-11" db="EMBL/GenBank/DDBJ databases">
        <authorList>
            <person name="Lin W."/>
        </authorList>
    </citation>
    <scope>NUCLEOTIDE SEQUENCE [LARGE SCALE GENOMIC DNA]</scope>
    <source>
        <strain evidence="3 4">HCH-1</strain>
    </source>
</reference>
<dbReference type="SUPFAM" id="SSF57716">
    <property type="entry name" value="Glucocorticoid receptor-like (DNA-binding domain)"/>
    <property type="match status" value="1"/>
</dbReference>
<evidence type="ECO:0000313" key="3">
    <source>
        <dbReference type="EMBL" id="KWT82068.1"/>
    </source>
</evidence>
<dbReference type="PANTHER" id="PTHR36150">
    <property type="entry name" value="DNA GYRASE INHIBITOR YACG"/>
    <property type="match status" value="1"/>
</dbReference>
<dbReference type="HAMAP" id="MF_00649">
    <property type="entry name" value="DNA_gyrase_inhibitor_YacG"/>
    <property type="match status" value="1"/>
</dbReference>
<gene>
    <name evidence="3" type="primary">yacG</name>
    <name evidence="3" type="ORF">ASN18_2554</name>
</gene>
<dbReference type="InterPro" id="IPR005584">
    <property type="entry name" value="DNA_gyrase_inhibitor_YacG"/>
</dbReference>
<dbReference type="RefSeq" id="WP_085053181.1">
    <property type="nucleotide sequence ID" value="NZ_LNQR01000091.1"/>
</dbReference>
<keyword evidence="1" id="KW-0479">Metal-binding</keyword>
<dbReference type="PANTHER" id="PTHR36150:SF1">
    <property type="entry name" value="DNA GYRASE INHIBITOR YACG"/>
    <property type="match status" value="1"/>
</dbReference>
<keyword evidence="4" id="KW-1185">Reference proteome</keyword>
<evidence type="ECO:0000256" key="2">
    <source>
        <dbReference type="ARBA" id="ARBA00022833"/>
    </source>
</evidence>
<dbReference type="Proteomes" id="UP000060487">
    <property type="component" value="Unassembled WGS sequence"/>
</dbReference>
<dbReference type="Gene3D" id="3.30.50.10">
    <property type="entry name" value="Erythroid Transcription Factor GATA-1, subunit A"/>
    <property type="match status" value="1"/>
</dbReference>
<protein>
    <submittedName>
        <fullName evidence="3">DNA gyrase inhibitor YacG</fullName>
    </submittedName>
</protein>
<organism evidence="3 4">
    <name type="scientific">Candidatus Magnetominusculus xianensis</name>
    <dbReference type="NCBI Taxonomy" id="1748249"/>
    <lineage>
        <taxon>Bacteria</taxon>
        <taxon>Pseudomonadati</taxon>
        <taxon>Nitrospirota</taxon>
        <taxon>Nitrospiria</taxon>
        <taxon>Nitrospirales</taxon>
        <taxon>Nitrospiraceae</taxon>
        <taxon>Candidatus Magnetominusculus</taxon>
    </lineage>
</organism>
<name>A0ABR5SE93_9BACT</name>
<evidence type="ECO:0000256" key="1">
    <source>
        <dbReference type="ARBA" id="ARBA00022723"/>
    </source>
</evidence>
<comment type="caution">
    <text evidence="3">The sequence shown here is derived from an EMBL/GenBank/DDBJ whole genome shotgun (WGS) entry which is preliminary data.</text>
</comment>